<gene>
    <name evidence="1" type="ORF">ABB29_14695</name>
</gene>
<comment type="caution">
    <text evidence="1">The sequence shown here is derived from an EMBL/GenBank/DDBJ whole genome shotgun (WGS) entry which is preliminary data.</text>
</comment>
<proteinExistence type="predicted"/>
<dbReference type="PATRIC" id="fig|344882.3.peg.1327"/>
<accession>A0A0R0CT44</accession>
<reference evidence="1 2" key="1">
    <citation type="submission" date="2015-05" db="EMBL/GenBank/DDBJ databases">
        <title>Genome sequencing and analysis of members of genus Stenotrophomonas.</title>
        <authorList>
            <person name="Patil P.P."/>
            <person name="Midha S."/>
            <person name="Patil P.B."/>
        </authorList>
    </citation>
    <scope>NUCLEOTIDE SEQUENCE [LARGE SCALE GENOMIC DNA]</scope>
    <source>
        <strain evidence="1 2">DSM 21858</strain>
    </source>
</reference>
<evidence type="ECO:0000313" key="1">
    <source>
        <dbReference type="EMBL" id="KRG68024.1"/>
    </source>
</evidence>
<dbReference type="Proteomes" id="UP000052052">
    <property type="component" value="Unassembled WGS sequence"/>
</dbReference>
<protein>
    <submittedName>
        <fullName evidence="1">Uncharacterized protein</fullName>
    </submittedName>
</protein>
<dbReference type="EMBL" id="LDJL01000017">
    <property type="protein sequence ID" value="KRG68024.1"/>
    <property type="molecule type" value="Genomic_DNA"/>
</dbReference>
<dbReference type="AlphaFoldDB" id="A0A0R0CT44"/>
<sequence>MTEREQLVWASSYASLASDPANAIRLADQAIRQLRELDIDNERYSGPEYEAARHGPGLTLEEFRAWYPVALKIAKKGIVKPNEITEASCQTAFQIYQRCASDFY</sequence>
<dbReference type="STRING" id="344882.ABB29_14695"/>
<organism evidence="1 2">
    <name type="scientific">Pseudoxanthomonas dokdonensis</name>
    <dbReference type="NCBI Taxonomy" id="344882"/>
    <lineage>
        <taxon>Bacteria</taxon>
        <taxon>Pseudomonadati</taxon>
        <taxon>Pseudomonadota</taxon>
        <taxon>Gammaproteobacteria</taxon>
        <taxon>Lysobacterales</taxon>
        <taxon>Lysobacteraceae</taxon>
        <taxon>Pseudoxanthomonas</taxon>
    </lineage>
</organism>
<name>A0A0R0CT44_9GAMM</name>
<evidence type="ECO:0000313" key="2">
    <source>
        <dbReference type="Proteomes" id="UP000052052"/>
    </source>
</evidence>
<keyword evidence="2" id="KW-1185">Reference proteome</keyword>